<feature type="transmembrane region" description="Helical" evidence="1">
    <location>
        <begin position="138"/>
        <end position="165"/>
    </location>
</feature>
<feature type="transmembrane region" description="Helical" evidence="1">
    <location>
        <begin position="72"/>
        <end position="90"/>
    </location>
</feature>
<dbReference type="AlphaFoldDB" id="A0A157T1R6"/>
<accession>A0A157T1R6</accession>
<dbReference type="EMBL" id="LT549890">
    <property type="protein sequence ID" value="SAI84838.1"/>
    <property type="molecule type" value="Genomic_DNA"/>
</dbReference>
<reference evidence="3" key="1">
    <citation type="submission" date="2016-04" db="EMBL/GenBank/DDBJ databases">
        <authorList>
            <person name="Shah S.A."/>
            <person name="Garrett R.A."/>
        </authorList>
    </citation>
    <scope>NUCLEOTIDE SEQUENCE [LARGE SCALE GENOMIC DNA]</scope>
    <source>
        <strain evidence="3">ATCC 35091 / DSM 1616 / JCM 8930 / NBRC 15331 / P1</strain>
    </source>
</reference>
<feature type="transmembrane region" description="Helical" evidence="1">
    <location>
        <begin position="20"/>
        <end position="36"/>
    </location>
</feature>
<keyword evidence="1" id="KW-1133">Transmembrane helix</keyword>
<feature type="transmembrane region" description="Helical" evidence="1">
    <location>
        <begin position="239"/>
        <end position="258"/>
    </location>
</feature>
<sequence length="345" mass="40012">MVNFIIIFEKSKHMNSETHLLVLFYIFYISAMTILVTMSYKFALKNKLGYLFLLISYISTAVYFVLFSLSDFMLSLIIVVYFWLIMQISYNLGKYKFAIVSSLVIQEILMSLLYYVILRGNLTKSLYSLYFYATDIPSFSLSISQIIIPAILEVVNSFMFFLMVFPEIAYLSFKYRNIYSLLLSSLIFAGPNIASEMTHSILPLPYDPIKESSILELLLSVIFTIYFSYKYISGRINTFYYLLFAISSLSLSSTEFYYSLTINQIPYAIATLLMTSMMFYYVDMSRKEVNVRIVPYLSLLPAVSELLFGASVAYFYNVISAVMVLSLTPFFVSLFPIFYYYSHRS</sequence>
<feature type="transmembrane region" description="Helical" evidence="1">
    <location>
        <begin position="294"/>
        <end position="316"/>
    </location>
</feature>
<organism evidence="2 3">
    <name type="scientific">Saccharolobus solfataricus</name>
    <name type="common">Sulfolobus solfataricus</name>
    <dbReference type="NCBI Taxonomy" id="2287"/>
    <lineage>
        <taxon>Archaea</taxon>
        <taxon>Thermoproteota</taxon>
        <taxon>Thermoprotei</taxon>
        <taxon>Sulfolobales</taxon>
        <taxon>Sulfolobaceae</taxon>
        <taxon>Saccharolobus</taxon>
    </lineage>
</organism>
<feature type="transmembrane region" description="Helical" evidence="1">
    <location>
        <begin position="97"/>
        <end position="118"/>
    </location>
</feature>
<name>A0A157T1R6_SACSO</name>
<dbReference type="PATRIC" id="fig|2287.9.peg.1302"/>
<evidence type="ECO:0000313" key="3">
    <source>
        <dbReference type="Proteomes" id="UP000076770"/>
    </source>
</evidence>
<keyword evidence="1" id="KW-0812">Transmembrane</keyword>
<gene>
    <name evidence="2" type="ORF">SSOP1_1284</name>
</gene>
<evidence type="ECO:0000313" key="2">
    <source>
        <dbReference type="EMBL" id="SAI84838.1"/>
    </source>
</evidence>
<proteinExistence type="predicted"/>
<dbReference type="Proteomes" id="UP000076770">
    <property type="component" value="Chromosome i"/>
</dbReference>
<feature type="transmembrane region" description="Helical" evidence="1">
    <location>
        <begin position="177"/>
        <end position="194"/>
    </location>
</feature>
<feature type="transmembrane region" description="Helical" evidence="1">
    <location>
        <begin position="264"/>
        <end position="282"/>
    </location>
</feature>
<evidence type="ECO:0000256" key="1">
    <source>
        <dbReference type="SAM" id="Phobius"/>
    </source>
</evidence>
<feature type="transmembrane region" description="Helical" evidence="1">
    <location>
        <begin position="322"/>
        <end position="341"/>
    </location>
</feature>
<keyword evidence="1" id="KW-0472">Membrane</keyword>
<protein>
    <submittedName>
        <fullName evidence="2">Uncharacterized protein</fullName>
    </submittedName>
</protein>
<feature type="transmembrane region" description="Helical" evidence="1">
    <location>
        <begin position="214"/>
        <end position="232"/>
    </location>
</feature>